<name>A0ABN1Y852_9ACTN</name>
<protein>
    <submittedName>
        <fullName evidence="1">Uncharacterized protein</fullName>
    </submittedName>
</protein>
<reference evidence="1 2" key="1">
    <citation type="journal article" date="2019" name="Int. J. Syst. Evol. Microbiol.">
        <title>The Global Catalogue of Microorganisms (GCM) 10K type strain sequencing project: providing services to taxonomists for standard genome sequencing and annotation.</title>
        <authorList>
            <consortium name="The Broad Institute Genomics Platform"/>
            <consortium name="The Broad Institute Genome Sequencing Center for Infectious Disease"/>
            <person name="Wu L."/>
            <person name="Ma J."/>
        </authorList>
    </citation>
    <scope>NUCLEOTIDE SEQUENCE [LARGE SCALE GENOMIC DNA]</scope>
    <source>
        <strain evidence="1 2">JCM 12393</strain>
    </source>
</reference>
<evidence type="ECO:0000313" key="1">
    <source>
        <dbReference type="EMBL" id="GAA1399032.1"/>
    </source>
</evidence>
<dbReference type="EMBL" id="BAAAKJ010000210">
    <property type="protein sequence ID" value="GAA1399032.1"/>
    <property type="molecule type" value="Genomic_DNA"/>
</dbReference>
<organism evidence="1 2">
    <name type="scientific">Kitasatospora putterlickiae</name>
    <dbReference type="NCBI Taxonomy" id="221725"/>
    <lineage>
        <taxon>Bacteria</taxon>
        <taxon>Bacillati</taxon>
        <taxon>Actinomycetota</taxon>
        <taxon>Actinomycetes</taxon>
        <taxon>Kitasatosporales</taxon>
        <taxon>Streptomycetaceae</taxon>
        <taxon>Kitasatospora</taxon>
    </lineage>
</organism>
<accession>A0ABN1Y852</accession>
<sequence length="123" mass="13100">MPGGFGEPCARVGRDLLRAPGTGVPPAGLRWDLSVDTPSGFLLGMATDALRFARGADPALPPERLTVWTAETVQDHLAGYEFFQWPSCPGHTHLLKPVLAAGEARWRCPADGREPGRIGDLGA</sequence>
<dbReference type="Proteomes" id="UP001499863">
    <property type="component" value="Unassembled WGS sequence"/>
</dbReference>
<keyword evidence="2" id="KW-1185">Reference proteome</keyword>
<proteinExistence type="predicted"/>
<gene>
    <name evidence="1" type="ORF">GCM10009639_38260</name>
</gene>
<evidence type="ECO:0000313" key="2">
    <source>
        <dbReference type="Proteomes" id="UP001499863"/>
    </source>
</evidence>
<comment type="caution">
    <text evidence="1">The sequence shown here is derived from an EMBL/GenBank/DDBJ whole genome shotgun (WGS) entry which is preliminary data.</text>
</comment>